<keyword evidence="2" id="KW-0812">Transmembrane</keyword>
<dbReference type="GO" id="GO:0016491">
    <property type="term" value="F:oxidoreductase activity"/>
    <property type="evidence" value="ECO:0007669"/>
    <property type="project" value="UniProtKB-KW"/>
</dbReference>
<accession>A0A8J3E0A6</accession>
<comment type="caution">
    <text evidence="4">The sequence shown here is derived from an EMBL/GenBank/DDBJ whole genome shotgun (WGS) entry which is preliminary data.</text>
</comment>
<dbReference type="GO" id="GO:0005737">
    <property type="term" value="C:cytoplasm"/>
    <property type="evidence" value="ECO:0007669"/>
    <property type="project" value="TreeGrafter"/>
</dbReference>
<dbReference type="Gene3D" id="3.50.50.60">
    <property type="entry name" value="FAD/NAD(P)-binding domain"/>
    <property type="match status" value="1"/>
</dbReference>
<dbReference type="PANTHER" id="PTHR13847">
    <property type="entry name" value="SARCOSINE DEHYDROGENASE-RELATED"/>
    <property type="match status" value="1"/>
</dbReference>
<keyword evidence="1" id="KW-0560">Oxidoreductase</keyword>
<keyword evidence="2" id="KW-0472">Membrane</keyword>
<proteinExistence type="predicted"/>
<keyword evidence="5" id="KW-1185">Reference proteome</keyword>
<organism evidence="4 5">
    <name type="scientific">Tianweitania populi</name>
    <dbReference type="NCBI Taxonomy" id="1607949"/>
    <lineage>
        <taxon>Bacteria</taxon>
        <taxon>Pseudomonadati</taxon>
        <taxon>Pseudomonadota</taxon>
        <taxon>Alphaproteobacteria</taxon>
        <taxon>Hyphomicrobiales</taxon>
        <taxon>Phyllobacteriaceae</taxon>
        <taxon>Tianweitania</taxon>
    </lineage>
</organism>
<evidence type="ECO:0000256" key="2">
    <source>
        <dbReference type="SAM" id="Phobius"/>
    </source>
</evidence>
<reference evidence="4" key="2">
    <citation type="submission" date="2020-09" db="EMBL/GenBank/DDBJ databases">
        <authorList>
            <person name="Sun Q."/>
            <person name="Kim S."/>
        </authorList>
    </citation>
    <scope>NUCLEOTIDE SEQUENCE</scope>
    <source>
        <strain evidence="4">KCTC 42249</strain>
    </source>
</reference>
<dbReference type="Proteomes" id="UP000630142">
    <property type="component" value="Unassembled WGS sequence"/>
</dbReference>
<sequence>MTRSSSFDAIIIGGGLFGCFTGLFLARSGKRVAVLERGYVGAQSSGANFGGLRLQGRSLSQYPLSLAAQHHWETFEELSGESCEYDRNGMVYFAHTDAGRERLLGYAENSRRCGLEIALWEGEALRRNLPWLAPSALIASFSPRCAVANPRTATPAVARAMIGAGGALLQNCDVTQVDHKDGLFTVAGTGCEPITAPVLINAAGGWAGQLAKQFGEEVPLFSAGPPQFVTEPLPYVLQPSVYAIEGDMILRQTTRGNFIFAGYPRTLSNADGRHTFVPPHKTLNGMRAVATHIPALRHAEVMRVWSGVEGYLPDMLPIVGAGQTTPGLFHAFGGSGGGFQIAPAVGECLAHLISGDTPPVDLAPYAITRFASAIEASEKLTREFDRV</sequence>
<dbReference type="EMBL" id="BMZQ01000004">
    <property type="protein sequence ID" value="GHD21992.1"/>
    <property type="molecule type" value="Genomic_DNA"/>
</dbReference>
<dbReference type="AlphaFoldDB" id="A0A8J3E0A6"/>
<evidence type="ECO:0000313" key="4">
    <source>
        <dbReference type="EMBL" id="GHD21992.1"/>
    </source>
</evidence>
<protein>
    <submittedName>
        <fullName evidence="4">FAD-binding oxidoreductase</fullName>
    </submittedName>
</protein>
<feature type="transmembrane region" description="Helical" evidence="2">
    <location>
        <begin position="6"/>
        <end position="26"/>
    </location>
</feature>
<dbReference type="RefSeq" id="WP_189506661.1">
    <property type="nucleotide sequence ID" value="NZ_BMZQ01000004.1"/>
</dbReference>
<reference evidence="4" key="1">
    <citation type="journal article" date="2014" name="Int. J. Syst. Evol. Microbiol.">
        <title>Complete genome sequence of Corynebacterium casei LMG S-19264T (=DSM 44701T), isolated from a smear-ripened cheese.</title>
        <authorList>
            <consortium name="US DOE Joint Genome Institute (JGI-PGF)"/>
            <person name="Walter F."/>
            <person name="Albersmeier A."/>
            <person name="Kalinowski J."/>
            <person name="Ruckert C."/>
        </authorList>
    </citation>
    <scope>NUCLEOTIDE SEQUENCE</scope>
    <source>
        <strain evidence="4">KCTC 42249</strain>
    </source>
</reference>
<dbReference type="PROSITE" id="PS51257">
    <property type="entry name" value="PROKAR_LIPOPROTEIN"/>
    <property type="match status" value="1"/>
</dbReference>
<dbReference type="InterPro" id="IPR036188">
    <property type="entry name" value="FAD/NAD-bd_sf"/>
</dbReference>
<feature type="domain" description="FAD dependent oxidoreductase" evidence="3">
    <location>
        <begin position="8"/>
        <end position="352"/>
    </location>
</feature>
<dbReference type="SUPFAM" id="SSF51905">
    <property type="entry name" value="FAD/NAD(P)-binding domain"/>
    <property type="match status" value="1"/>
</dbReference>
<gene>
    <name evidence="4" type="ORF">GCM10016234_35940</name>
</gene>
<name>A0A8J3E0A6_9HYPH</name>
<evidence type="ECO:0000256" key="1">
    <source>
        <dbReference type="ARBA" id="ARBA00023002"/>
    </source>
</evidence>
<evidence type="ECO:0000259" key="3">
    <source>
        <dbReference type="Pfam" id="PF01266"/>
    </source>
</evidence>
<keyword evidence="2" id="KW-1133">Transmembrane helix</keyword>
<dbReference type="Pfam" id="PF01266">
    <property type="entry name" value="DAO"/>
    <property type="match status" value="1"/>
</dbReference>
<dbReference type="Gene3D" id="3.30.9.10">
    <property type="entry name" value="D-Amino Acid Oxidase, subunit A, domain 2"/>
    <property type="match status" value="1"/>
</dbReference>
<dbReference type="PANTHER" id="PTHR13847:SF287">
    <property type="entry name" value="FAD-DEPENDENT OXIDOREDUCTASE DOMAIN-CONTAINING PROTEIN 1"/>
    <property type="match status" value="1"/>
</dbReference>
<evidence type="ECO:0000313" key="5">
    <source>
        <dbReference type="Proteomes" id="UP000630142"/>
    </source>
</evidence>
<dbReference type="InterPro" id="IPR006076">
    <property type="entry name" value="FAD-dep_OxRdtase"/>
</dbReference>